<evidence type="ECO:0000259" key="1">
    <source>
        <dbReference type="Pfam" id="PF18736"/>
    </source>
</evidence>
<reference evidence="2 3" key="1">
    <citation type="journal article" date="2010" name="J. Bacteriol.">
        <title>Complete genome sequence of the aerobic facultative methanotroph Methylocella silvestris BL2.</title>
        <authorList>
            <person name="Chen Y."/>
            <person name="Crombie A."/>
            <person name="Rahman M.T."/>
            <person name="Dedysh S.N."/>
            <person name="Liesack W."/>
            <person name="Stott M.B."/>
            <person name="Alam M."/>
            <person name="Theisen A.R."/>
            <person name="Murrell J.C."/>
            <person name="Dunfield P.F."/>
        </authorList>
    </citation>
    <scope>NUCLEOTIDE SEQUENCE [LARGE SCALE GENOMIC DNA]</scope>
    <source>
        <strain evidence="3">DSM 15510 / CIP 108128 / LMG 27833 / NCIMB 13906 / BL2</strain>
    </source>
</reference>
<dbReference type="Proteomes" id="UP000002257">
    <property type="component" value="Chromosome"/>
</dbReference>
<proteinExistence type="predicted"/>
<evidence type="ECO:0000313" key="3">
    <source>
        <dbReference type="Proteomes" id="UP000002257"/>
    </source>
</evidence>
<organism evidence="2 3">
    <name type="scientific">Methylocella silvestris (strain DSM 15510 / CIP 108128 / LMG 27833 / NCIMB 13906 / BL2)</name>
    <dbReference type="NCBI Taxonomy" id="395965"/>
    <lineage>
        <taxon>Bacteria</taxon>
        <taxon>Pseudomonadati</taxon>
        <taxon>Pseudomonadota</taxon>
        <taxon>Alphaproteobacteria</taxon>
        <taxon>Hyphomicrobiales</taxon>
        <taxon>Beijerinckiaceae</taxon>
        <taxon>Methylocella</taxon>
    </lineage>
</organism>
<sequence>MGMPTEPLLVIMRRSMANLAFVETHAGPAGPYEVTQLINTFLGALAHPFEAMRDDLMALPLADAAVLGWPTINKERPSDREPASLGDLIRLMRNGMAHGNLDYLSDGKGQIHALRVWNTHPRTGARTWGTVVPIADVRRFLGLFVDLIERRHSDFGWYERGVA</sequence>
<evidence type="ECO:0000313" key="2">
    <source>
        <dbReference type="EMBL" id="ACK52461.1"/>
    </source>
</evidence>
<name>B8EIW9_METSB</name>
<feature type="domain" description="pEK499-p136 HEPN" evidence="1">
    <location>
        <begin position="22"/>
        <end position="150"/>
    </location>
</feature>
<dbReference type="AlphaFoldDB" id="B8EIW9"/>
<dbReference type="eggNOG" id="ENOG502ZXG2">
    <property type="taxonomic scope" value="Bacteria"/>
</dbReference>
<dbReference type="RefSeq" id="WP_012592530.1">
    <property type="nucleotide sequence ID" value="NC_011666.1"/>
</dbReference>
<dbReference type="InterPro" id="IPR041318">
    <property type="entry name" value="pEK499_p136"/>
</dbReference>
<dbReference type="EMBL" id="CP001280">
    <property type="protein sequence ID" value="ACK52461.1"/>
    <property type="molecule type" value="Genomic_DNA"/>
</dbReference>
<dbReference type="Pfam" id="PF18736">
    <property type="entry name" value="pEK499_p136"/>
    <property type="match status" value="1"/>
</dbReference>
<gene>
    <name evidence="2" type="ordered locus">Msil_3572</name>
</gene>
<accession>B8EIW9</accession>
<dbReference type="OrthoDB" id="7277208at2"/>
<keyword evidence="3" id="KW-1185">Reference proteome</keyword>
<dbReference type="STRING" id="395965.Msil_3572"/>
<protein>
    <recommendedName>
        <fullName evidence="1">pEK499-p136 HEPN domain-containing protein</fullName>
    </recommendedName>
</protein>
<dbReference type="HOGENOM" id="CLU_1774783_0_0_5"/>
<dbReference type="KEGG" id="msl:Msil_3572"/>